<dbReference type="EMBL" id="JBCNJP010000024">
    <property type="protein sequence ID" value="KAK9056704.1"/>
    <property type="molecule type" value="Genomic_DNA"/>
</dbReference>
<protein>
    <recommendedName>
        <fullName evidence="8">Lactate/malate dehydrogenase N-terminal domain-containing protein</fullName>
    </recommendedName>
</protein>
<feature type="domain" description="Lactate/malate dehydrogenase N-terminal" evidence="8">
    <location>
        <begin position="227"/>
        <end position="277"/>
    </location>
</feature>
<feature type="region of interest" description="Disordered" evidence="6">
    <location>
        <begin position="376"/>
        <end position="396"/>
    </location>
</feature>
<dbReference type="SUPFAM" id="SSF51735">
    <property type="entry name" value="NAD(P)-binding Rossmann-fold domains"/>
    <property type="match status" value="1"/>
</dbReference>
<dbReference type="AlphaFoldDB" id="A0AAP0CH18"/>
<dbReference type="Gene3D" id="3.40.50.720">
    <property type="entry name" value="NAD(P)-binding Rossmann-like Domain"/>
    <property type="match status" value="1"/>
</dbReference>
<name>A0AAP0CH18_9ASTR</name>
<keyword evidence="4 7" id="KW-1133">Transmembrane helix</keyword>
<evidence type="ECO:0000256" key="5">
    <source>
        <dbReference type="ARBA" id="ARBA00023136"/>
    </source>
</evidence>
<comment type="caution">
    <text evidence="9">The sequence shown here is derived from an EMBL/GenBank/DDBJ whole genome shotgun (WGS) entry which is preliminary data.</text>
</comment>
<dbReference type="Pfam" id="PF05562">
    <property type="entry name" value="WCOR413"/>
    <property type="match status" value="1"/>
</dbReference>
<comment type="similarity">
    <text evidence="2">Belongs to the Cold-regulated 413 protein family.</text>
</comment>
<dbReference type="InterPro" id="IPR001236">
    <property type="entry name" value="Lactate/malate_DH_N"/>
</dbReference>
<evidence type="ECO:0000256" key="3">
    <source>
        <dbReference type="ARBA" id="ARBA00022692"/>
    </source>
</evidence>
<evidence type="ECO:0000259" key="8">
    <source>
        <dbReference type="Pfam" id="PF00056"/>
    </source>
</evidence>
<keyword evidence="3 7" id="KW-0812">Transmembrane</keyword>
<comment type="subcellular location">
    <subcellularLocation>
        <location evidence="1">Membrane</location>
        <topology evidence="1">Multi-pass membrane protein</topology>
    </subcellularLocation>
</comment>
<evidence type="ECO:0000256" key="4">
    <source>
        <dbReference type="ARBA" id="ARBA00022989"/>
    </source>
</evidence>
<feature type="transmembrane region" description="Helical" evidence="7">
    <location>
        <begin position="44"/>
        <end position="67"/>
    </location>
</feature>
<feature type="transmembrane region" description="Helical" evidence="7">
    <location>
        <begin position="79"/>
        <end position="97"/>
    </location>
</feature>
<dbReference type="Proteomes" id="UP001408789">
    <property type="component" value="Unassembled WGS sequence"/>
</dbReference>
<evidence type="ECO:0000256" key="1">
    <source>
        <dbReference type="ARBA" id="ARBA00004141"/>
    </source>
</evidence>
<dbReference type="InterPro" id="IPR008892">
    <property type="entry name" value="COR413"/>
</dbReference>
<evidence type="ECO:0000313" key="10">
    <source>
        <dbReference type="Proteomes" id="UP001408789"/>
    </source>
</evidence>
<reference evidence="9 10" key="1">
    <citation type="submission" date="2024-04" db="EMBL/GenBank/DDBJ databases">
        <title>The reference genome of an endangered Asteraceae, Deinandra increscens subsp. villosa, native to the Central Coast of California.</title>
        <authorList>
            <person name="Guilliams M."/>
            <person name="Hasenstab-Lehman K."/>
            <person name="Meyer R."/>
            <person name="Mcevoy S."/>
        </authorList>
    </citation>
    <scope>NUCLEOTIDE SEQUENCE [LARGE SCALE GENOMIC DNA]</scope>
    <source>
        <tissue evidence="9">Leaf</tissue>
    </source>
</reference>
<dbReference type="PANTHER" id="PTHR33596">
    <property type="entry name" value="COLD-REGULATED 413 PLASMA MEMBRANE PROTEIN 2"/>
    <property type="match status" value="1"/>
</dbReference>
<feature type="transmembrane region" description="Helical" evidence="7">
    <location>
        <begin position="149"/>
        <end position="165"/>
    </location>
</feature>
<evidence type="ECO:0000256" key="7">
    <source>
        <dbReference type="SAM" id="Phobius"/>
    </source>
</evidence>
<dbReference type="PANTHER" id="PTHR33596:SF1">
    <property type="entry name" value="COLD-REGULATED 413 PLASMA MEMBRANE PROTEIN 1-RELATED"/>
    <property type="match status" value="1"/>
</dbReference>
<evidence type="ECO:0000256" key="2">
    <source>
        <dbReference type="ARBA" id="ARBA00005852"/>
    </source>
</evidence>
<dbReference type="GO" id="GO:0016491">
    <property type="term" value="F:oxidoreductase activity"/>
    <property type="evidence" value="ECO:0007669"/>
    <property type="project" value="InterPro"/>
</dbReference>
<evidence type="ECO:0000256" key="6">
    <source>
        <dbReference type="SAM" id="MobiDB-lite"/>
    </source>
</evidence>
<dbReference type="Pfam" id="PF00056">
    <property type="entry name" value="Ldh_1_N"/>
    <property type="match status" value="1"/>
</dbReference>
<organism evidence="9 10">
    <name type="scientific">Deinandra increscens subsp. villosa</name>
    <dbReference type="NCBI Taxonomy" id="3103831"/>
    <lineage>
        <taxon>Eukaryota</taxon>
        <taxon>Viridiplantae</taxon>
        <taxon>Streptophyta</taxon>
        <taxon>Embryophyta</taxon>
        <taxon>Tracheophyta</taxon>
        <taxon>Spermatophyta</taxon>
        <taxon>Magnoliopsida</taxon>
        <taxon>eudicotyledons</taxon>
        <taxon>Gunneridae</taxon>
        <taxon>Pentapetalae</taxon>
        <taxon>asterids</taxon>
        <taxon>campanulids</taxon>
        <taxon>Asterales</taxon>
        <taxon>Asteraceae</taxon>
        <taxon>Asteroideae</taxon>
        <taxon>Heliantheae alliance</taxon>
        <taxon>Madieae</taxon>
        <taxon>Madiinae</taxon>
        <taxon>Deinandra</taxon>
    </lineage>
</organism>
<keyword evidence="10" id="KW-1185">Reference proteome</keyword>
<accession>A0AAP0CH18</accession>
<sequence length="396" mass="43139">MKNVNDYLKMATDPASEAANSLINSDLKEIGDATMKLANHVIQLGVNGGFITTVLQWFACAAAIYLLILDKTNWRTKMLTSLLVPYVFLTFPNWLFGILRGDIGKWIALVGVVLRLFFPKHFEEELLLPGALLILIVVSPSFVAGYVRSGWIGVIICLGIGCYLLQEHIRACGGFKEAFTKSKGISNSIGIALLFVFPVWALIGIMDGGPVLERANCRAKGGAPGFKVAILGAAGGIGQSLSMLMKMNPFVSVLHLYDVVNAPGVTADISHMDTGAVPFRLAVATTENCQRPETTAANVKNDNGRKPPPPPNSTIVASTSETEHRWRKISIIASTLETEHQRRKIELQRRETDPRSTTTPALSYFVKSVIIGMDTTERHSGGDGSGNRRRYLAEKV</sequence>
<gene>
    <name evidence="9" type="ORF">SSX86_024066</name>
</gene>
<keyword evidence="5 7" id="KW-0472">Membrane</keyword>
<dbReference type="InterPro" id="IPR036291">
    <property type="entry name" value="NAD(P)-bd_dom_sf"/>
</dbReference>
<feature type="region of interest" description="Disordered" evidence="6">
    <location>
        <begin position="293"/>
        <end position="318"/>
    </location>
</feature>
<dbReference type="GO" id="GO:0016020">
    <property type="term" value="C:membrane"/>
    <property type="evidence" value="ECO:0007669"/>
    <property type="project" value="UniProtKB-SubCell"/>
</dbReference>
<evidence type="ECO:0000313" key="9">
    <source>
        <dbReference type="EMBL" id="KAK9056704.1"/>
    </source>
</evidence>
<proteinExistence type="inferred from homology"/>
<feature type="transmembrane region" description="Helical" evidence="7">
    <location>
        <begin position="185"/>
        <end position="206"/>
    </location>
</feature>